<evidence type="ECO:0000256" key="1">
    <source>
        <dbReference type="ARBA" id="ARBA00004370"/>
    </source>
</evidence>
<dbReference type="Proteomes" id="UP000534783">
    <property type="component" value="Unassembled WGS sequence"/>
</dbReference>
<dbReference type="AlphaFoldDB" id="A0A7X6IAD1"/>
<dbReference type="InterPro" id="IPR013685">
    <property type="entry name" value="POTRA_FtsQ_type"/>
</dbReference>
<evidence type="ECO:0000313" key="12">
    <source>
        <dbReference type="Proteomes" id="UP000534783"/>
    </source>
</evidence>
<feature type="domain" description="POTRA" evidence="10">
    <location>
        <begin position="54"/>
        <end position="122"/>
    </location>
</feature>
<dbReference type="InterPro" id="IPR034746">
    <property type="entry name" value="POTRA"/>
</dbReference>
<evidence type="ECO:0000256" key="4">
    <source>
        <dbReference type="ARBA" id="ARBA00022692"/>
    </source>
</evidence>
<organism evidence="11 12">
    <name type="scientific">Candidatus Manganitrophus noduliformans</name>
    <dbReference type="NCBI Taxonomy" id="2606439"/>
    <lineage>
        <taxon>Bacteria</taxon>
        <taxon>Pseudomonadati</taxon>
        <taxon>Nitrospirota</taxon>
        <taxon>Nitrospiria</taxon>
        <taxon>Candidatus Troglogloeales</taxon>
        <taxon>Candidatus Manganitrophaceae</taxon>
        <taxon>Candidatus Manganitrophus</taxon>
    </lineage>
</organism>
<evidence type="ECO:0000256" key="6">
    <source>
        <dbReference type="ARBA" id="ARBA00023136"/>
    </source>
</evidence>
<evidence type="ECO:0000256" key="5">
    <source>
        <dbReference type="ARBA" id="ARBA00022989"/>
    </source>
</evidence>
<keyword evidence="6 9" id="KW-0472">Membrane</keyword>
<evidence type="ECO:0000259" key="10">
    <source>
        <dbReference type="PROSITE" id="PS51779"/>
    </source>
</evidence>
<gene>
    <name evidence="11" type="ORF">MNODULE_06580</name>
</gene>
<evidence type="ECO:0000256" key="2">
    <source>
        <dbReference type="ARBA" id="ARBA00022475"/>
    </source>
</evidence>
<evidence type="ECO:0000313" key="11">
    <source>
        <dbReference type="EMBL" id="NKE70403.1"/>
    </source>
</evidence>
<feature type="region of interest" description="Disordered" evidence="8">
    <location>
        <begin position="254"/>
        <end position="276"/>
    </location>
</feature>
<dbReference type="EMBL" id="VTOW01000001">
    <property type="protein sequence ID" value="NKE70403.1"/>
    <property type="molecule type" value="Genomic_DNA"/>
</dbReference>
<feature type="transmembrane region" description="Helical" evidence="9">
    <location>
        <begin position="21"/>
        <end position="43"/>
    </location>
</feature>
<sequence>MKALAIQRNKRRRGRLSWARLITWLRPTLWAVLLGGSLFALYLGGQRLTASPAFQVREIRWTGLHHLKEPEMTARFRSIVGRSLFRVDIAQIQREVQANPWVKKAVVRKEFPDRLHIQVIERVPAAVEIDSARRPRLRDEEGKILQQNGDPPEELPRIIHYNPAAYPQGLQLASLISDTLEKEGAGPSLFVIDLADPEDLVVHFPEGVLHFGKEEYSERWRRFLEIREDLERRGISDREIDLRYRRKVIVKDGFTPDEGERGLWPGEKEAGRESQF</sequence>
<dbReference type="RefSeq" id="WP_168058654.1">
    <property type="nucleotide sequence ID" value="NZ_VTOW01000001.1"/>
</dbReference>
<comment type="subcellular location">
    <subcellularLocation>
        <location evidence="1">Membrane</location>
    </subcellularLocation>
</comment>
<keyword evidence="12" id="KW-1185">Reference proteome</keyword>
<dbReference type="Gene3D" id="3.10.20.310">
    <property type="entry name" value="membrane protein fhac"/>
    <property type="match status" value="1"/>
</dbReference>
<keyword evidence="4 9" id="KW-0812">Transmembrane</keyword>
<dbReference type="InterPro" id="IPR026579">
    <property type="entry name" value="FtsQ"/>
</dbReference>
<dbReference type="PANTHER" id="PTHR35851">
    <property type="entry name" value="CELL DIVISION PROTEIN FTSQ"/>
    <property type="match status" value="1"/>
</dbReference>
<keyword evidence="2" id="KW-1003">Cell membrane</keyword>
<keyword evidence="5 9" id="KW-1133">Transmembrane helix</keyword>
<evidence type="ECO:0000256" key="8">
    <source>
        <dbReference type="SAM" id="MobiDB-lite"/>
    </source>
</evidence>
<keyword evidence="7" id="KW-0131">Cell cycle</keyword>
<dbReference type="PROSITE" id="PS51779">
    <property type="entry name" value="POTRA"/>
    <property type="match status" value="1"/>
</dbReference>
<dbReference type="GO" id="GO:0016020">
    <property type="term" value="C:membrane"/>
    <property type="evidence" value="ECO:0007669"/>
    <property type="project" value="UniProtKB-SubCell"/>
</dbReference>
<comment type="caution">
    <text evidence="11">The sequence shown here is derived from an EMBL/GenBank/DDBJ whole genome shotgun (WGS) entry which is preliminary data.</text>
</comment>
<evidence type="ECO:0000256" key="3">
    <source>
        <dbReference type="ARBA" id="ARBA00022618"/>
    </source>
</evidence>
<protein>
    <submittedName>
        <fullName evidence="11">FtsQ-type POTRA domain-containing protein</fullName>
    </submittedName>
</protein>
<feature type="compositionally biased region" description="Basic and acidic residues" evidence="8">
    <location>
        <begin position="258"/>
        <end position="276"/>
    </location>
</feature>
<name>A0A7X6IAD1_9BACT</name>
<proteinExistence type="predicted"/>
<evidence type="ECO:0000256" key="7">
    <source>
        <dbReference type="ARBA" id="ARBA00023306"/>
    </source>
</evidence>
<dbReference type="Pfam" id="PF08478">
    <property type="entry name" value="POTRA_1"/>
    <property type="match status" value="1"/>
</dbReference>
<reference evidence="11 12" key="1">
    <citation type="journal article" date="2020" name="Nature">
        <title>Bacterial chemolithoautotrophy via manganese oxidation.</title>
        <authorList>
            <person name="Yu H."/>
            <person name="Leadbetter J.R."/>
        </authorList>
    </citation>
    <scope>NUCLEOTIDE SEQUENCE [LARGE SCALE GENOMIC DNA]</scope>
    <source>
        <strain evidence="11 12">Mn-1</strain>
    </source>
</reference>
<keyword evidence="3" id="KW-0132">Cell division</keyword>
<accession>A0A7X6IAD1</accession>
<dbReference type="GO" id="GO:0090529">
    <property type="term" value="P:cell septum assembly"/>
    <property type="evidence" value="ECO:0007669"/>
    <property type="project" value="InterPro"/>
</dbReference>
<evidence type="ECO:0000256" key="9">
    <source>
        <dbReference type="SAM" id="Phobius"/>
    </source>
</evidence>
<dbReference type="PANTHER" id="PTHR35851:SF1">
    <property type="entry name" value="CELL DIVISION PROTEIN FTSQ"/>
    <property type="match status" value="1"/>
</dbReference>